<evidence type="ECO:0000313" key="8">
    <source>
        <dbReference type="Proteomes" id="UP000292423"/>
    </source>
</evidence>
<keyword evidence="8" id="KW-1185">Reference proteome</keyword>
<feature type="domain" description="CheR-type methyltransferase" evidence="6">
    <location>
        <begin position="7"/>
        <end position="287"/>
    </location>
</feature>
<dbReference type="SUPFAM" id="SSF47757">
    <property type="entry name" value="Chemotaxis receptor methyltransferase CheR, N-terminal domain"/>
    <property type="match status" value="1"/>
</dbReference>
<evidence type="ECO:0000256" key="5">
    <source>
        <dbReference type="ARBA" id="ARBA00022691"/>
    </source>
</evidence>
<dbReference type="GO" id="GO:0032259">
    <property type="term" value="P:methylation"/>
    <property type="evidence" value="ECO:0007669"/>
    <property type="project" value="UniProtKB-KW"/>
</dbReference>
<reference evidence="7 8" key="1">
    <citation type="submission" date="2019-02" db="EMBL/GenBank/DDBJ databases">
        <title>Genomic Encyclopedia of Type Strains, Phase IV (KMG-IV): sequencing the most valuable type-strain genomes for metagenomic binning, comparative biology and taxonomic classification.</title>
        <authorList>
            <person name="Goeker M."/>
        </authorList>
    </citation>
    <scope>NUCLEOTIDE SEQUENCE [LARGE SCALE GENOMIC DNA]</scope>
    <source>
        <strain evidence="7 8">DSM 105135</strain>
    </source>
</reference>
<proteinExistence type="predicted"/>
<dbReference type="SUPFAM" id="SSF53335">
    <property type="entry name" value="S-adenosyl-L-methionine-dependent methyltransferases"/>
    <property type="match status" value="1"/>
</dbReference>
<dbReference type="RefSeq" id="WP_207224599.1">
    <property type="nucleotide sequence ID" value="NZ_SHKX01000011.1"/>
</dbReference>
<dbReference type="PRINTS" id="PR00996">
    <property type="entry name" value="CHERMTFRASE"/>
</dbReference>
<dbReference type="PANTHER" id="PTHR24422">
    <property type="entry name" value="CHEMOTAXIS PROTEIN METHYLTRANSFERASE"/>
    <property type="match status" value="1"/>
</dbReference>
<name>A0A4Q7ZA75_9GAMM</name>
<dbReference type="SMART" id="SM00138">
    <property type="entry name" value="MeTrc"/>
    <property type="match status" value="1"/>
</dbReference>
<evidence type="ECO:0000256" key="1">
    <source>
        <dbReference type="ARBA" id="ARBA00001541"/>
    </source>
</evidence>
<dbReference type="PANTHER" id="PTHR24422:SF19">
    <property type="entry name" value="CHEMOTAXIS PROTEIN METHYLTRANSFERASE"/>
    <property type="match status" value="1"/>
</dbReference>
<evidence type="ECO:0000256" key="2">
    <source>
        <dbReference type="ARBA" id="ARBA00012534"/>
    </source>
</evidence>
<evidence type="ECO:0000259" key="6">
    <source>
        <dbReference type="PROSITE" id="PS50123"/>
    </source>
</evidence>
<dbReference type="InterPro" id="IPR022641">
    <property type="entry name" value="CheR_N"/>
</dbReference>
<evidence type="ECO:0000256" key="4">
    <source>
        <dbReference type="ARBA" id="ARBA00022679"/>
    </source>
</evidence>
<dbReference type="Gene3D" id="3.40.50.150">
    <property type="entry name" value="Vaccinia Virus protein VP39"/>
    <property type="match status" value="1"/>
</dbReference>
<gene>
    <name evidence="7" type="ORF">EV700_1381</name>
</gene>
<dbReference type="Proteomes" id="UP000292423">
    <property type="component" value="Unassembled WGS sequence"/>
</dbReference>
<dbReference type="Pfam" id="PF03705">
    <property type="entry name" value="CheR_N"/>
    <property type="match status" value="1"/>
</dbReference>
<keyword evidence="3 7" id="KW-0489">Methyltransferase</keyword>
<comment type="catalytic activity">
    <reaction evidence="1">
        <text>L-glutamyl-[protein] + S-adenosyl-L-methionine = [protein]-L-glutamate 5-O-methyl ester + S-adenosyl-L-homocysteine</text>
        <dbReference type="Rhea" id="RHEA:24452"/>
        <dbReference type="Rhea" id="RHEA-COMP:10208"/>
        <dbReference type="Rhea" id="RHEA-COMP:10311"/>
        <dbReference type="ChEBI" id="CHEBI:29973"/>
        <dbReference type="ChEBI" id="CHEBI:57856"/>
        <dbReference type="ChEBI" id="CHEBI:59789"/>
        <dbReference type="ChEBI" id="CHEBI:82795"/>
        <dbReference type="EC" id="2.1.1.80"/>
    </reaction>
</comment>
<dbReference type="Pfam" id="PF01739">
    <property type="entry name" value="CheR"/>
    <property type="match status" value="1"/>
</dbReference>
<dbReference type="EC" id="2.1.1.80" evidence="2"/>
<dbReference type="InterPro" id="IPR022642">
    <property type="entry name" value="CheR_C"/>
</dbReference>
<evidence type="ECO:0000313" key="7">
    <source>
        <dbReference type="EMBL" id="RZU46994.1"/>
    </source>
</evidence>
<dbReference type="CDD" id="cd02440">
    <property type="entry name" value="AdoMet_MTases"/>
    <property type="match status" value="1"/>
</dbReference>
<dbReference type="EMBL" id="SHKX01000011">
    <property type="protein sequence ID" value="RZU46994.1"/>
    <property type="molecule type" value="Genomic_DNA"/>
</dbReference>
<dbReference type="AlphaFoldDB" id="A0A4Q7ZA75"/>
<keyword evidence="4 7" id="KW-0808">Transferase</keyword>
<dbReference type="Gene3D" id="1.10.155.10">
    <property type="entry name" value="Chemotaxis receptor methyltransferase CheR, N-terminal domain"/>
    <property type="match status" value="1"/>
</dbReference>
<dbReference type="PROSITE" id="PS50123">
    <property type="entry name" value="CHER"/>
    <property type="match status" value="1"/>
</dbReference>
<sequence length="287" mass="33186">MTLTEWGIKPALPMSDEQFELWQALVEVRIGITVTPSRRSFLEISLSTRMREIGLDDYETYYERLMSGPASSPEWILLTDRLTVQETSFFRHQSSFKLVEEHLKELIKDNGRHSINIWSAGCSSGEEAYSLAMLTDSLVEERGRKDVFYGVTATDISLPTLIKARQGIFAERRGATVPEGFRLKYMHQMPNHKDWQMNDAIRKRVAFSQLNLMDLERAPFSEMDVIFCQNVLIYFRRFRKRDVVTQLANRLAKGGILVLGLGEIVDWSHPQLERIDYPDTLAFKRVS</sequence>
<organism evidence="7 8">
    <name type="scientific">Fluviicoccus keumensis</name>
    <dbReference type="NCBI Taxonomy" id="1435465"/>
    <lineage>
        <taxon>Bacteria</taxon>
        <taxon>Pseudomonadati</taxon>
        <taxon>Pseudomonadota</taxon>
        <taxon>Gammaproteobacteria</taxon>
        <taxon>Moraxellales</taxon>
        <taxon>Moraxellaceae</taxon>
        <taxon>Fluviicoccus</taxon>
    </lineage>
</organism>
<dbReference type="GO" id="GO:0008983">
    <property type="term" value="F:protein-glutamate O-methyltransferase activity"/>
    <property type="evidence" value="ECO:0007669"/>
    <property type="project" value="UniProtKB-EC"/>
</dbReference>
<evidence type="ECO:0000256" key="3">
    <source>
        <dbReference type="ARBA" id="ARBA00022603"/>
    </source>
</evidence>
<protein>
    <recommendedName>
        <fullName evidence="2">protein-glutamate O-methyltransferase</fullName>
        <ecNumber evidence="2">2.1.1.80</ecNumber>
    </recommendedName>
</protein>
<dbReference type="InterPro" id="IPR036804">
    <property type="entry name" value="CheR_N_sf"/>
</dbReference>
<dbReference type="InterPro" id="IPR000780">
    <property type="entry name" value="CheR_MeTrfase"/>
</dbReference>
<dbReference type="InterPro" id="IPR029063">
    <property type="entry name" value="SAM-dependent_MTases_sf"/>
</dbReference>
<comment type="caution">
    <text evidence="7">The sequence shown here is derived from an EMBL/GenBank/DDBJ whole genome shotgun (WGS) entry which is preliminary data.</text>
</comment>
<dbReference type="InterPro" id="IPR050903">
    <property type="entry name" value="Bact_Chemotaxis_MeTrfase"/>
</dbReference>
<keyword evidence="5" id="KW-0949">S-adenosyl-L-methionine</keyword>
<accession>A0A4Q7ZA75</accession>